<dbReference type="AlphaFoldDB" id="A0A564Y1F1"/>
<organism evidence="1 2">
    <name type="scientific">Hymenolepis diminuta</name>
    <name type="common">Rat tapeworm</name>
    <dbReference type="NCBI Taxonomy" id="6216"/>
    <lineage>
        <taxon>Eukaryota</taxon>
        <taxon>Metazoa</taxon>
        <taxon>Spiralia</taxon>
        <taxon>Lophotrochozoa</taxon>
        <taxon>Platyhelminthes</taxon>
        <taxon>Cestoda</taxon>
        <taxon>Eucestoda</taxon>
        <taxon>Cyclophyllidea</taxon>
        <taxon>Hymenolepididae</taxon>
        <taxon>Hymenolepis</taxon>
    </lineage>
</organism>
<sequence>MQCKAAFLEKTIFKKCYVTDGGINLISLAWIDELVVVGVRTYSNEAEHEELFWTRFY</sequence>
<name>A0A564Y1F1_HYMDI</name>
<proteinExistence type="predicted"/>
<accession>A0A564Y1F1</accession>
<keyword evidence="2" id="KW-1185">Reference proteome</keyword>
<dbReference type="Proteomes" id="UP000321570">
    <property type="component" value="Unassembled WGS sequence"/>
</dbReference>
<gene>
    <name evidence="1" type="ORF">WMSIL1_LOCUS2037</name>
</gene>
<protein>
    <submittedName>
        <fullName evidence="1">Uncharacterized protein</fullName>
    </submittedName>
</protein>
<dbReference type="EMBL" id="CABIJS010000051">
    <property type="protein sequence ID" value="VUZ41145.1"/>
    <property type="molecule type" value="Genomic_DNA"/>
</dbReference>
<evidence type="ECO:0000313" key="1">
    <source>
        <dbReference type="EMBL" id="VUZ41145.1"/>
    </source>
</evidence>
<evidence type="ECO:0000313" key="2">
    <source>
        <dbReference type="Proteomes" id="UP000321570"/>
    </source>
</evidence>
<reference evidence="1 2" key="1">
    <citation type="submission" date="2019-07" db="EMBL/GenBank/DDBJ databases">
        <authorList>
            <person name="Jastrzebski P J."/>
            <person name="Paukszto L."/>
            <person name="Jastrzebski P J."/>
        </authorList>
    </citation>
    <scope>NUCLEOTIDE SEQUENCE [LARGE SCALE GENOMIC DNA]</scope>
    <source>
        <strain evidence="1 2">WMS-il1</strain>
    </source>
</reference>